<comment type="function">
    <text evidence="9">Part of the twin-arginine translocation (Tat) system that transports large folded proteins containing a characteristic twin-arginine motif in their signal peptide across membranes. TatA could form the protein-conducting channel of the Tat system.</text>
</comment>
<organism evidence="10 11">
    <name type="scientific">Pontibacterium sinense</name>
    <dbReference type="NCBI Taxonomy" id="2781979"/>
    <lineage>
        <taxon>Bacteria</taxon>
        <taxon>Pseudomonadati</taxon>
        <taxon>Pseudomonadota</taxon>
        <taxon>Gammaproteobacteria</taxon>
        <taxon>Oceanospirillales</taxon>
        <taxon>Oceanospirillaceae</taxon>
        <taxon>Pontibacterium</taxon>
    </lineage>
</organism>
<accession>A0A8J7FNP4</accession>
<comment type="similarity">
    <text evidence="9">Belongs to the TatA/E family.</text>
</comment>
<evidence type="ECO:0000256" key="7">
    <source>
        <dbReference type="ARBA" id="ARBA00023010"/>
    </source>
</evidence>
<dbReference type="GO" id="GO:0043953">
    <property type="term" value="P:protein transport by the Tat complex"/>
    <property type="evidence" value="ECO:0007669"/>
    <property type="project" value="UniProtKB-UniRule"/>
</dbReference>
<keyword evidence="3 9" id="KW-1003">Cell membrane</keyword>
<dbReference type="AlphaFoldDB" id="A0A8J7FNP4"/>
<dbReference type="Gene3D" id="1.20.5.3310">
    <property type="match status" value="1"/>
</dbReference>
<evidence type="ECO:0000256" key="2">
    <source>
        <dbReference type="ARBA" id="ARBA00022448"/>
    </source>
</evidence>
<dbReference type="GO" id="GO:0033281">
    <property type="term" value="C:TAT protein transport complex"/>
    <property type="evidence" value="ECO:0007669"/>
    <property type="project" value="UniProtKB-UniRule"/>
</dbReference>
<dbReference type="GO" id="GO:0008320">
    <property type="term" value="F:protein transmembrane transporter activity"/>
    <property type="evidence" value="ECO:0007669"/>
    <property type="project" value="UniProtKB-UniRule"/>
</dbReference>
<dbReference type="InterPro" id="IPR003369">
    <property type="entry name" value="TatA/B/E"/>
</dbReference>
<evidence type="ECO:0000313" key="10">
    <source>
        <dbReference type="EMBL" id="MBE9397647.1"/>
    </source>
</evidence>
<dbReference type="EMBL" id="JADEYS010000009">
    <property type="protein sequence ID" value="MBE9397647.1"/>
    <property type="molecule type" value="Genomic_DNA"/>
</dbReference>
<keyword evidence="11" id="KW-1185">Reference proteome</keyword>
<dbReference type="PANTHER" id="PTHR42982:SF1">
    <property type="entry name" value="SEC-INDEPENDENT PROTEIN TRANSLOCASE PROTEIN TATA"/>
    <property type="match status" value="1"/>
</dbReference>
<evidence type="ECO:0000256" key="9">
    <source>
        <dbReference type="HAMAP-Rule" id="MF_00236"/>
    </source>
</evidence>
<gene>
    <name evidence="9 10" type="primary">tatA</name>
    <name evidence="10" type="ORF">IOQ59_10280</name>
</gene>
<dbReference type="RefSeq" id="WP_193953202.1">
    <property type="nucleotide sequence ID" value="NZ_JADEYS010000009.1"/>
</dbReference>
<reference evidence="10" key="1">
    <citation type="submission" date="2020-10" db="EMBL/GenBank/DDBJ databases">
        <title>Bacterium isolated from coastal waters sediment.</title>
        <authorList>
            <person name="Chen R.-J."/>
            <person name="Lu D.-C."/>
            <person name="Zhu K.-L."/>
            <person name="Du Z.-J."/>
        </authorList>
    </citation>
    <scope>NUCLEOTIDE SEQUENCE</scope>
    <source>
        <strain evidence="10">N1Y112</strain>
    </source>
</reference>
<feature type="transmembrane region" description="Helical" evidence="9">
    <location>
        <begin position="6"/>
        <end position="24"/>
    </location>
</feature>
<comment type="subunit">
    <text evidence="9">The Tat system comprises two distinct complexes: a TatABC complex, containing multiple copies of TatA, TatB and TatC subunits, and a separate TatA complex, containing only TatA subunits. Substrates initially bind to the TatABC complex, which probably triggers association of the separate TatA complex to form the active translocon.</text>
</comment>
<evidence type="ECO:0000256" key="5">
    <source>
        <dbReference type="ARBA" id="ARBA00022927"/>
    </source>
</evidence>
<evidence type="ECO:0000256" key="3">
    <source>
        <dbReference type="ARBA" id="ARBA00022475"/>
    </source>
</evidence>
<keyword evidence="7 9" id="KW-0811">Translocation</keyword>
<keyword evidence="6 9" id="KW-1133">Transmembrane helix</keyword>
<evidence type="ECO:0000313" key="11">
    <source>
        <dbReference type="Proteomes" id="UP000640333"/>
    </source>
</evidence>
<keyword evidence="8 9" id="KW-0472">Membrane</keyword>
<evidence type="ECO:0000256" key="4">
    <source>
        <dbReference type="ARBA" id="ARBA00022692"/>
    </source>
</evidence>
<dbReference type="NCBIfam" id="TIGR01411">
    <property type="entry name" value="tatAE"/>
    <property type="match status" value="1"/>
</dbReference>
<dbReference type="InterPro" id="IPR006312">
    <property type="entry name" value="TatA/E"/>
</dbReference>
<comment type="caution">
    <text evidence="10">The sequence shown here is derived from an EMBL/GenBank/DDBJ whole genome shotgun (WGS) entry which is preliminary data.</text>
</comment>
<sequence length="61" mass="6241">MGLGGISLWQIAIVLVIVVVLFGTKKLRGAGGDLGGAFKGFKKALNEGDAAKVESKAQKPS</sequence>
<evidence type="ECO:0000256" key="6">
    <source>
        <dbReference type="ARBA" id="ARBA00022989"/>
    </source>
</evidence>
<dbReference type="Pfam" id="PF02416">
    <property type="entry name" value="TatA_B_E"/>
    <property type="match status" value="1"/>
</dbReference>
<proteinExistence type="inferred from homology"/>
<comment type="subcellular location">
    <subcellularLocation>
        <location evidence="1 9">Cell membrane</location>
        <topology evidence="1 9">Single-pass membrane protein</topology>
    </subcellularLocation>
</comment>
<name>A0A8J7FNP4_9GAMM</name>
<evidence type="ECO:0000256" key="8">
    <source>
        <dbReference type="ARBA" id="ARBA00023136"/>
    </source>
</evidence>
<dbReference type="Proteomes" id="UP000640333">
    <property type="component" value="Unassembled WGS sequence"/>
</dbReference>
<evidence type="ECO:0000256" key="1">
    <source>
        <dbReference type="ARBA" id="ARBA00004162"/>
    </source>
</evidence>
<dbReference type="HAMAP" id="MF_00236">
    <property type="entry name" value="TatA_E"/>
    <property type="match status" value="1"/>
</dbReference>
<protein>
    <recommendedName>
        <fullName evidence="9">Sec-independent protein translocase protein TatA</fullName>
    </recommendedName>
</protein>
<keyword evidence="4 9" id="KW-0812">Transmembrane</keyword>
<keyword evidence="5 9" id="KW-0653">Protein transport</keyword>
<dbReference type="PANTHER" id="PTHR42982">
    <property type="entry name" value="SEC-INDEPENDENT PROTEIN TRANSLOCASE PROTEIN TATA"/>
    <property type="match status" value="1"/>
</dbReference>
<keyword evidence="2 9" id="KW-0813">Transport</keyword>